<accession>A0A0H2YSD2</accession>
<dbReference type="AlphaFoldDB" id="A0A0H2YSD2"/>
<dbReference type="EMBL" id="CP000246">
    <property type="protein sequence ID" value="ABG83948.1"/>
    <property type="molecule type" value="Genomic_DNA"/>
</dbReference>
<dbReference type="PROSITE" id="PS50935">
    <property type="entry name" value="SSB"/>
    <property type="match status" value="1"/>
</dbReference>
<dbReference type="HAMAP" id="MF_00984">
    <property type="entry name" value="SSB"/>
    <property type="match status" value="1"/>
</dbReference>
<dbReference type="GO" id="GO:0006260">
    <property type="term" value="P:DNA replication"/>
    <property type="evidence" value="ECO:0007669"/>
    <property type="project" value="InterPro"/>
</dbReference>
<dbReference type="NCBIfam" id="TIGR00621">
    <property type="entry name" value="ssb"/>
    <property type="match status" value="1"/>
</dbReference>
<dbReference type="GO" id="GO:0009295">
    <property type="term" value="C:nucleoid"/>
    <property type="evidence" value="ECO:0007669"/>
    <property type="project" value="TreeGrafter"/>
</dbReference>
<dbReference type="InterPro" id="IPR012340">
    <property type="entry name" value="NA-bd_OB-fold"/>
</dbReference>
<dbReference type="KEGG" id="cpf:CPF_0283"/>
<dbReference type="RefSeq" id="WP_003457980.1">
    <property type="nucleotide sequence ID" value="NC_008261.1"/>
</dbReference>
<dbReference type="InterPro" id="IPR011344">
    <property type="entry name" value="ssDNA-bd"/>
</dbReference>
<dbReference type="Gene3D" id="2.40.50.140">
    <property type="entry name" value="Nucleic acid-binding proteins"/>
    <property type="match status" value="1"/>
</dbReference>
<keyword evidence="1 2" id="KW-0238">DNA-binding</keyword>
<dbReference type="GO" id="GO:0003697">
    <property type="term" value="F:single-stranded DNA binding"/>
    <property type="evidence" value="ECO:0007669"/>
    <property type="project" value="UniProtKB-UniRule"/>
</dbReference>
<dbReference type="SUPFAM" id="SSF50249">
    <property type="entry name" value="Nucleic acid-binding proteins"/>
    <property type="match status" value="1"/>
</dbReference>
<keyword evidence="5" id="KW-1185">Reference proteome</keyword>
<dbReference type="STRING" id="195103.CPF_0283"/>
<comment type="caution">
    <text evidence="2">Lacks conserved residue(s) required for the propagation of feature annotation.</text>
</comment>
<dbReference type="Proteomes" id="UP000001823">
    <property type="component" value="Chromosome"/>
</dbReference>
<organism evidence="4 5">
    <name type="scientific">Clostridium perfringens (strain ATCC 13124 / DSM 756 / JCM 1290 / NCIMB 6125 / NCTC 8237 / Type A)</name>
    <dbReference type="NCBI Taxonomy" id="195103"/>
    <lineage>
        <taxon>Bacteria</taxon>
        <taxon>Bacillati</taxon>
        <taxon>Bacillota</taxon>
        <taxon>Clostridia</taxon>
        <taxon>Eubacteriales</taxon>
        <taxon>Clostridiaceae</taxon>
        <taxon>Clostridium</taxon>
    </lineage>
</organism>
<sequence length="114" mass="13281">MNKIVLLGRLVKDPELRYVEGGEKVYTKFTIAVARNFKSSTGERKKDFIPIIMWEKKAEIACKYLKKGDLLSVSGRLITRSFEDTEGKRRYIVEVSVEDFKCVNFNHDRVDNNF</sequence>
<evidence type="ECO:0000313" key="4">
    <source>
        <dbReference type="EMBL" id="ABG83948.1"/>
    </source>
</evidence>
<dbReference type="PANTHER" id="PTHR10302:SF27">
    <property type="entry name" value="SINGLE-STRANDED DNA-BINDING PROTEIN"/>
    <property type="match status" value="1"/>
</dbReference>
<dbReference type="Pfam" id="PF00436">
    <property type="entry name" value="SSB"/>
    <property type="match status" value="1"/>
</dbReference>
<proteinExistence type="inferred from homology"/>
<dbReference type="PANTHER" id="PTHR10302">
    <property type="entry name" value="SINGLE-STRANDED DNA-BINDING PROTEIN"/>
    <property type="match status" value="1"/>
</dbReference>
<evidence type="ECO:0000313" key="5">
    <source>
        <dbReference type="Proteomes" id="UP000001823"/>
    </source>
</evidence>
<dbReference type="InterPro" id="IPR000424">
    <property type="entry name" value="Primosome_PriB/ssb"/>
</dbReference>
<evidence type="ECO:0000256" key="3">
    <source>
        <dbReference type="PIRNR" id="PIRNR002070"/>
    </source>
</evidence>
<reference evidence="4 5" key="1">
    <citation type="journal article" date="2006" name="Genome Res.">
        <title>Skewed genomic variability in strains of the toxigenic bacterial pathogen, Clostridium perfringens.</title>
        <authorList>
            <person name="Myers G.S."/>
            <person name="Rasko D.A."/>
            <person name="Cheung J.K."/>
            <person name="Ravel J."/>
            <person name="Seshadri R."/>
            <person name="Deboy R.T."/>
            <person name="Ren Q."/>
            <person name="Varga J."/>
            <person name="Awad M.M."/>
            <person name="Brinkac L.M."/>
            <person name="Daugherty S.C."/>
            <person name="Haft D.H."/>
            <person name="Dodson R.J."/>
            <person name="Madupu R."/>
            <person name="Nelson W.C."/>
            <person name="Rosovitz M.J."/>
            <person name="Sullivan S.A."/>
            <person name="Khouri H."/>
            <person name="Dimitrov G.I."/>
            <person name="Watkins K.L."/>
            <person name="Mulligan S."/>
            <person name="Benton J."/>
            <person name="Radune D."/>
            <person name="Fisher D.J."/>
            <person name="Atkins H.S."/>
            <person name="Hiscox T."/>
            <person name="Jost B.H."/>
            <person name="Billington S.J."/>
            <person name="Songer J.G."/>
            <person name="McClane B.A."/>
            <person name="Titball R.W."/>
            <person name="Rood J.I."/>
            <person name="Melville S.B."/>
            <person name="Paulsen I.T."/>
        </authorList>
    </citation>
    <scope>NUCLEOTIDE SEQUENCE [LARGE SCALE GENOMIC DNA]</scope>
    <source>
        <strain evidence="5">ATCC 13124 / DSM 756 / JCM 1290 / NCIMB 6125 / NCTC 8237 / S 107 / Type A</strain>
    </source>
</reference>
<comment type="subunit">
    <text evidence="2">Homotetramer.</text>
</comment>
<dbReference type="eggNOG" id="COG0629">
    <property type="taxonomic scope" value="Bacteria"/>
</dbReference>
<dbReference type="HOGENOM" id="CLU_078758_6_1_9"/>
<dbReference type="PIRSF" id="PIRSF002070">
    <property type="entry name" value="SSB"/>
    <property type="match status" value="1"/>
</dbReference>
<evidence type="ECO:0000256" key="1">
    <source>
        <dbReference type="ARBA" id="ARBA00023125"/>
    </source>
</evidence>
<gene>
    <name evidence="4" type="ordered locus">CPF_0283</name>
</gene>
<evidence type="ECO:0000256" key="2">
    <source>
        <dbReference type="HAMAP-Rule" id="MF_00984"/>
    </source>
</evidence>
<dbReference type="CDD" id="cd04496">
    <property type="entry name" value="SSB_OBF"/>
    <property type="match status" value="1"/>
</dbReference>
<dbReference type="GeneID" id="93003383"/>
<name>A0A0H2YSD2_CLOP1</name>
<protein>
    <recommendedName>
        <fullName evidence="2 3">Single-stranded DNA-binding protein</fullName>
        <shortName evidence="2">SSB</shortName>
    </recommendedName>
</protein>
<dbReference type="PaxDb" id="195103-CPF_0283"/>